<protein>
    <submittedName>
        <fullName evidence="1">Bacteriophage abortive infection AbiH</fullName>
    </submittedName>
</protein>
<dbReference type="Pfam" id="PF14253">
    <property type="entry name" value="AbiH"/>
    <property type="match status" value="1"/>
</dbReference>
<reference evidence="2" key="1">
    <citation type="submission" date="2016-10" db="EMBL/GenBank/DDBJ databases">
        <authorList>
            <person name="Varghese N."/>
            <person name="Submissions S."/>
        </authorList>
    </citation>
    <scope>NUCLEOTIDE SEQUENCE [LARGE SCALE GENOMIC DNA]</scope>
    <source>
        <strain evidence="2">DSM 2179</strain>
    </source>
</reference>
<sequence length="412" mass="48543">MKILVIGNGFDLAHKLPTAYTDFLEFMSVMRREDSASERSNEIPDEQTMKRIYDRLPAIYKNKTEQVDGYDYHRMEEVCCCFSKKIKFYMAKMLSDYLKKVPSVAYGFNDIEKHICFSQDEYIEYSIKLSKGSSLNNKWFEYFEKKLNDKRLRGINWVDFEAEIKDVIQSLEHKLIKSKDGGTPLNLRDFKNIDSLMNLNEKILIDLDCKGNFINPLDEDLNLLIDCLEIYMQLIDKMCIGLLSPDLRFDKFDKVVSFNYTDCYHDFYQRELKKNDIDFIHGKAGDHNLVLGIDETLKNENDISNELSCIKFKKYFQRIYKYTGIKYIDWLENADENSEIVIFGHSLDCTDGEILEKLITCARISKTTIYYYNDEAHAKQILNLVKILKKDELIKRTGKKNIVFRRQAQMLI</sequence>
<gene>
    <name evidence="1" type="ORF">SAMN05660742_12270</name>
</gene>
<accession>A0A1H7CSV2</accession>
<dbReference type="EMBL" id="FNZK01000022">
    <property type="protein sequence ID" value="SEJ89810.1"/>
    <property type="molecule type" value="Genomic_DNA"/>
</dbReference>
<evidence type="ECO:0000313" key="2">
    <source>
        <dbReference type="Proteomes" id="UP000199662"/>
    </source>
</evidence>
<organism evidence="1 2">
    <name type="scientific">Propionispira arboris</name>
    <dbReference type="NCBI Taxonomy" id="84035"/>
    <lineage>
        <taxon>Bacteria</taxon>
        <taxon>Bacillati</taxon>
        <taxon>Bacillota</taxon>
        <taxon>Negativicutes</taxon>
        <taxon>Selenomonadales</taxon>
        <taxon>Selenomonadaceae</taxon>
        <taxon>Propionispira</taxon>
    </lineage>
</organism>
<dbReference type="RefSeq" id="WP_177177656.1">
    <property type="nucleotide sequence ID" value="NZ_FNZK01000022.1"/>
</dbReference>
<dbReference type="Proteomes" id="UP000199662">
    <property type="component" value="Unassembled WGS sequence"/>
</dbReference>
<dbReference type="InterPro" id="IPR025935">
    <property type="entry name" value="AbiH"/>
</dbReference>
<evidence type="ECO:0000313" key="1">
    <source>
        <dbReference type="EMBL" id="SEJ89810.1"/>
    </source>
</evidence>
<proteinExistence type="predicted"/>
<name>A0A1H7CSV2_9FIRM</name>
<dbReference type="STRING" id="84035.SAMN05660742_12270"/>
<dbReference type="AlphaFoldDB" id="A0A1H7CSV2"/>
<keyword evidence="2" id="KW-1185">Reference proteome</keyword>